<name>A0A7L2JMM8_CINMU</name>
<keyword evidence="9" id="KW-0804">Transcription</keyword>
<evidence type="ECO:0000256" key="8">
    <source>
        <dbReference type="ARBA" id="ARBA00023125"/>
    </source>
</evidence>
<evidence type="ECO:0000256" key="11">
    <source>
        <dbReference type="PROSITE-ProRule" id="PRU00042"/>
    </source>
</evidence>
<keyword evidence="3" id="KW-0479">Metal-binding</keyword>
<dbReference type="GO" id="GO:0008270">
    <property type="term" value="F:zinc ion binding"/>
    <property type="evidence" value="ECO:0007669"/>
    <property type="project" value="UniProtKB-KW"/>
</dbReference>
<dbReference type="InterPro" id="IPR050331">
    <property type="entry name" value="Zinc_finger"/>
</dbReference>
<comment type="similarity">
    <text evidence="2">Belongs to the krueppel C2H2-type zinc-finger protein family.</text>
</comment>
<keyword evidence="4" id="KW-0677">Repeat</keyword>
<dbReference type="FunFam" id="3.30.160.60:FF:001156">
    <property type="entry name" value="Zinc finger protein 407"/>
    <property type="match status" value="1"/>
</dbReference>
<evidence type="ECO:0000256" key="9">
    <source>
        <dbReference type="ARBA" id="ARBA00023163"/>
    </source>
</evidence>
<evidence type="ECO:0000256" key="4">
    <source>
        <dbReference type="ARBA" id="ARBA00022737"/>
    </source>
</evidence>
<protein>
    <submittedName>
        <fullName evidence="13">ZN112 protein</fullName>
    </submittedName>
</protein>
<dbReference type="InterPro" id="IPR036236">
    <property type="entry name" value="Znf_C2H2_sf"/>
</dbReference>
<dbReference type="PROSITE" id="PS00028">
    <property type="entry name" value="ZINC_FINGER_C2H2_1"/>
    <property type="match status" value="2"/>
</dbReference>
<organism evidence="13 14">
    <name type="scientific">Cinclus mexicanus</name>
    <name type="common">American dipper</name>
    <dbReference type="NCBI Taxonomy" id="161649"/>
    <lineage>
        <taxon>Eukaryota</taxon>
        <taxon>Metazoa</taxon>
        <taxon>Chordata</taxon>
        <taxon>Craniata</taxon>
        <taxon>Vertebrata</taxon>
        <taxon>Euteleostomi</taxon>
        <taxon>Archelosauria</taxon>
        <taxon>Archosauria</taxon>
        <taxon>Dinosauria</taxon>
        <taxon>Saurischia</taxon>
        <taxon>Theropoda</taxon>
        <taxon>Coelurosauria</taxon>
        <taxon>Aves</taxon>
        <taxon>Neognathae</taxon>
        <taxon>Neoaves</taxon>
        <taxon>Telluraves</taxon>
        <taxon>Australaves</taxon>
        <taxon>Passeriformes</taxon>
        <taxon>Cinclidae</taxon>
        <taxon>Cinclus</taxon>
    </lineage>
</organism>
<keyword evidence="14" id="KW-1185">Reference proteome</keyword>
<dbReference type="Proteomes" id="UP000590623">
    <property type="component" value="Unassembled WGS sequence"/>
</dbReference>
<evidence type="ECO:0000256" key="3">
    <source>
        <dbReference type="ARBA" id="ARBA00022723"/>
    </source>
</evidence>
<dbReference type="Gene3D" id="3.30.160.60">
    <property type="entry name" value="Classic Zinc Finger"/>
    <property type="match status" value="2"/>
</dbReference>
<dbReference type="OrthoDB" id="3437960at2759"/>
<dbReference type="SMART" id="SM00355">
    <property type="entry name" value="ZnF_C2H2"/>
    <property type="match status" value="2"/>
</dbReference>
<dbReference type="Pfam" id="PF12874">
    <property type="entry name" value="zf-met"/>
    <property type="match status" value="1"/>
</dbReference>
<evidence type="ECO:0000256" key="7">
    <source>
        <dbReference type="ARBA" id="ARBA00023015"/>
    </source>
</evidence>
<feature type="domain" description="C2H2-type" evidence="12">
    <location>
        <begin position="34"/>
        <end position="61"/>
    </location>
</feature>
<evidence type="ECO:0000313" key="13">
    <source>
        <dbReference type="EMBL" id="NXR24337.1"/>
    </source>
</evidence>
<evidence type="ECO:0000259" key="12">
    <source>
        <dbReference type="PROSITE" id="PS50157"/>
    </source>
</evidence>
<keyword evidence="10" id="KW-0539">Nucleus</keyword>
<dbReference type="GO" id="GO:0005634">
    <property type="term" value="C:nucleus"/>
    <property type="evidence" value="ECO:0007669"/>
    <property type="project" value="UniProtKB-SubCell"/>
</dbReference>
<keyword evidence="8" id="KW-0238">DNA-binding</keyword>
<dbReference type="AlphaFoldDB" id="A0A7L2JMM8"/>
<accession>A0A7L2JMM8</accession>
<keyword evidence="5 11" id="KW-0863">Zinc-finger</keyword>
<dbReference type="PANTHER" id="PTHR16515">
    <property type="entry name" value="PR DOMAIN ZINC FINGER PROTEIN"/>
    <property type="match status" value="1"/>
</dbReference>
<comment type="caution">
    <text evidence="13">The sequence shown here is derived from an EMBL/GenBank/DDBJ whole genome shotgun (WGS) entry which is preliminary data.</text>
</comment>
<dbReference type="PANTHER" id="PTHR16515:SF66">
    <property type="entry name" value="C2H2-TYPE DOMAIN-CONTAINING PROTEIN"/>
    <property type="match status" value="1"/>
</dbReference>
<gene>
    <name evidence="13" type="primary">Znf112</name>
    <name evidence="13" type="ORF">CINMEX_R14767</name>
</gene>
<reference evidence="13 14" key="1">
    <citation type="submission" date="2019-09" db="EMBL/GenBank/DDBJ databases">
        <title>Bird 10,000 Genomes (B10K) Project - Family phase.</title>
        <authorList>
            <person name="Zhang G."/>
        </authorList>
    </citation>
    <scope>NUCLEOTIDE SEQUENCE [LARGE SCALE GENOMIC DNA]</scope>
    <source>
        <strain evidence="13">B10K-DU-001-77</strain>
        <tissue evidence="13">Muscle</tissue>
    </source>
</reference>
<proteinExistence type="inferred from homology"/>
<keyword evidence="6" id="KW-0862">Zinc</keyword>
<dbReference type="InterPro" id="IPR013087">
    <property type="entry name" value="Znf_C2H2_type"/>
</dbReference>
<dbReference type="EMBL" id="VWYM01017034">
    <property type="protein sequence ID" value="NXR24337.1"/>
    <property type="molecule type" value="Genomic_DNA"/>
</dbReference>
<evidence type="ECO:0000313" key="14">
    <source>
        <dbReference type="Proteomes" id="UP000590623"/>
    </source>
</evidence>
<evidence type="ECO:0000256" key="6">
    <source>
        <dbReference type="ARBA" id="ARBA00022833"/>
    </source>
</evidence>
<dbReference type="PROSITE" id="PS50157">
    <property type="entry name" value="ZINC_FINGER_C2H2_2"/>
    <property type="match status" value="2"/>
</dbReference>
<feature type="non-terminal residue" evidence="13">
    <location>
        <position position="63"/>
    </location>
</feature>
<evidence type="ECO:0000256" key="10">
    <source>
        <dbReference type="ARBA" id="ARBA00023242"/>
    </source>
</evidence>
<evidence type="ECO:0000256" key="1">
    <source>
        <dbReference type="ARBA" id="ARBA00004123"/>
    </source>
</evidence>
<evidence type="ECO:0000256" key="2">
    <source>
        <dbReference type="ARBA" id="ARBA00006991"/>
    </source>
</evidence>
<dbReference type="GO" id="GO:0010468">
    <property type="term" value="P:regulation of gene expression"/>
    <property type="evidence" value="ECO:0007669"/>
    <property type="project" value="TreeGrafter"/>
</dbReference>
<evidence type="ECO:0000256" key="5">
    <source>
        <dbReference type="ARBA" id="ARBA00022771"/>
    </source>
</evidence>
<feature type="domain" description="C2H2-type" evidence="12">
    <location>
        <begin position="6"/>
        <end position="33"/>
    </location>
</feature>
<feature type="non-terminal residue" evidence="13">
    <location>
        <position position="1"/>
    </location>
</feature>
<dbReference type="SUPFAM" id="SSF57667">
    <property type="entry name" value="beta-beta-alpha zinc fingers"/>
    <property type="match status" value="1"/>
</dbReference>
<keyword evidence="7" id="KW-0805">Transcription regulation</keyword>
<sequence>VAEKPFQCPVCHKGFKRAWELLSHEVVHTEARPYTCHLCRATFKRHSDFKSHALVHTEERPHR</sequence>
<dbReference type="Pfam" id="PF00096">
    <property type="entry name" value="zf-C2H2"/>
    <property type="match status" value="1"/>
</dbReference>
<comment type="subcellular location">
    <subcellularLocation>
        <location evidence="1">Nucleus</location>
    </subcellularLocation>
</comment>
<dbReference type="GO" id="GO:0003677">
    <property type="term" value="F:DNA binding"/>
    <property type="evidence" value="ECO:0007669"/>
    <property type="project" value="UniProtKB-KW"/>
</dbReference>